<keyword evidence="6 14" id="KW-0560">Oxidoreductase</keyword>
<dbReference type="Pfam" id="PF00725">
    <property type="entry name" value="3HCDH"/>
    <property type="match status" value="1"/>
</dbReference>
<dbReference type="InterPro" id="IPR006108">
    <property type="entry name" value="3HC_DH_C"/>
</dbReference>
<evidence type="ECO:0000256" key="8">
    <source>
        <dbReference type="ARBA" id="ARBA00038962"/>
    </source>
</evidence>
<feature type="binding site" evidence="11">
    <location>
        <position position="290"/>
    </location>
    <ligand>
        <name>NAD(+)</name>
        <dbReference type="ChEBI" id="CHEBI:57540"/>
    </ligand>
</feature>
<dbReference type="OrthoDB" id="9803287at2"/>
<reference evidence="14 15" key="1">
    <citation type="submission" date="2019-11" db="EMBL/GenBank/DDBJ databases">
        <authorList>
            <person name="Dong K."/>
        </authorList>
    </citation>
    <scope>NUCLEOTIDE SEQUENCE [LARGE SCALE GENOMIC DNA]</scope>
    <source>
        <strain evidence="14 15">NBRC 112902</strain>
    </source>
</reference>
<comment type="subcellular location">
    <subcellularLocation>
        <location evidence="1">Cytoplasm</location>
    </subcellularLocation>
</comment>
<dbReference type="EMBL" id="WMIG01000007">
    <property type="protein sequence ID" value="MTH60332.1"/>
    <property type="molecule type" value="Genomic_DNA"/>
</dbReference>
<evidence type="ECO:0000256" key="10">
    <source>
        <dbReference type="PIRSR" id="PIRSR000105-1"/>
    </source>
</evidence>
<evidence type="ECO:0000256" key="6">
    <source>
        <dbReference type="ARBA" id="ARBA00023002"/>
    </source>
</evidence>
<comment type="caution">
    <text evidence="14">The sequence shown here is derived from an EMBL/GenBank/DDBJ whole genome shotgun (WGS) entry which is preliminary data.</text>
</comment>
<evidence type="ECO:0000256" key="1">
    <source>
        <dbReference type="ARBA" id="ARBA00004496"/>
    </source>
</evidence>
<evidence type="ECO:0000313" key="14">
    <source>
        <dbReference type="EMBL" id="MTH60332.1"/>
    </source>
</evidence>
<gene>
    <name evidence="14" type="ORF">GL300_14040</name>
</gene>
<dbReference type="EC" id="1.1.1.45" evidence="8"/>
<name>A0A844HRY6_9RHOB</name>
<dbReference type="InterPro" id="IPR006176">
    <property type="entry name" value="3-OHacyl-CoA_DH_NAD-bd"/>
</dbReference>
<dbReference type="GO" id="GO:0070403">
    <property type="term" value="F:NAD+ binding"/>
    <property type="evidence" value="ECO:0007669"/>
    <property type="project" value="InterPro"/>
</dbReference>
<feature type="binding site" evidence="11">
    <location>
        <position position="110"/>
    </location>
    <ligand>
        <name>NAD(+)</name>
        <dbReference type="ChEBI" id="CHEBI:57540"/>
    </ligand>
</feature>
<evidence type="ECO:0000256" key="7">
    <source>
        <dbReference type="ARBA" id="ARBA00023027"/>
    </source>
</evidence>
<evidence type="ECO:0000313" key="15">
    <source>
        <dbReference type="Proteomes" id="UP000449846"/>
    </source>
</evidence>
<feature type="site" description="Important for catalytic activity" evidence="10">
    <location>
        <position position="153"/>
    </location>
</feature>
<dbReference type="InterPro" id="IPR036291">
    <property type="entry name" value="NAD(P)-bd_dom_sf"/>
</dbReference>
<organism evidence="14 15">
    <name type="scientific">Paracoccus litorisediminis</name>
    <dbReference type="NCBI Taxonomy" id="2006130"/>
    <lineage>
        <taxon>Bacteria</taxon>
        <taxon>Pseudomonadati</taxon>
        <taxon>Pseudomonadota</taxon>
        <taxon>Alphaproteobacteria</taxon>
        <taxon>Rhodobacterales</taxon>
        <taxon>Paracoccaceae</taxon>
        <taxon>Paracoccus</taxon>
    </lineage>
</organism>
<dbReference type="GO" id="GO:0006631">
    <property type="term" value="P:fatty acid metabolic process"/>
    <property type="evidence" value="ECO:0007669"/>
    <property type="project" value="InterPro"/>
</dbReference>
<keyword evidence="15" id="KW-1185">Reference proteome</keyword>
<sequence length="329" mass="35288">MSGAKQTIAALGAGRMGRGIAIVFAYAGHPVALIDFKERSPEQFLEVAGDAMAEIRQTLTMLHDLGMFADAGAVERIADRIRVLPKSGAAAALAGADVVFEGFPEILDLKLDALREASALCRDDAIIASTTSTILVDDLSPGVRNPSRFLNAHWLNPAFIVPLVEISPGRDTADETTRRMTELLETVGKVPVTCAATPGFIVPRMQTVAMNEAARLVEEGVASVEDIEKAAKYGFGFRFSVLGLLEFIDWGGGDILHHASRYLADATQDSRYAAPEVISRNMAEGRIGLKTGAGFLDYSRMDVPAYRKARLGAFVERLRDLGLATPPAA</sequence>
<keyword evidence="4" id="KW-0963">Cytoplasm</keyword>
<evidence type="ECO:0000256" key="4">
    <source>
        <dbReference type="ARBA" id="ARBA00022490"/>
    </source>
</evidence>
<feature type="domain" description="3-hydroxyacyl-CoA dehydrogenase C-terminal" evidence="12">
    <location>
        <begin position="199"/>
        <end position="298"/>
    </location>
</feature>
<evidence type="ECO:0000256" key="11">
    <source>
        <dbReference type="PIRSR" id="PIRSR000105-2"/>
    </source>
</evidence>
<evidence type="ECO:0000256" key="2">
    <source>
        <dbReference type="ARBA" id="ARBA00009463"/>
    </source>
</evidence>
<evidence type="ECO:0000256" key="3">
    <source>
        <dbReference type="ARBA" id="ARBA00011738"/>
    </source>
</evidence>
<dbReference type="RefSeq" id="WP_155040274.1">
    <property type="nucleotide sequence ID" value="NZ_JBHGCD010000015.1"/>
</dbReference>
<evidence type="ECO:0000256" key="9">
    <source>
        <dbReference type="ARBA" id="ARBA00042709"/>
    </source>
</evidence>
<dbReference type="GO" id="GO:0050104">
    <property type="term" value="F:L-gulonate 3-dehydrogenase activity"/>
    <property type="evidence" value="ECO:0007669"/>
    <property type="project" value="UniProtKB-EC"/>
</dbReference>
<dbReference type="InterPro" id="IPR022694">
    <property type="entry name" value="3-OHacyl-CoA_DH"/>
</dbReference>
<proteinExistence type="inferred from homology"/>
<dbReference type="SUPFAM" id="SSF48179">
    <property type="entry name" value="6-phosphogluconate dehydrogenase C-terminal domain-like"/>
    <property type="match status" value="1"/>
</dbReference>
<evidence type="ECO:0000256" key="5">
    <source>
        <dbReference type="ARBA" id="ARBA00022553"/>
    </source>
</evidence>
<comment type="similarity">
    <text evidence="2">Belongs to the 3-hydroxyacyl-CoA dehydrogenase family.</text>
</comment>
<feature type="binding site" evidence="11">
    <location>
        <position position="35"/>
    </location>
    <ligand>
        <name>NAD(+)</name>
        <dbReference type="ChEBI" id="CHEBI:57540"/>
    </ligand>
</feature>
<dbReference type="SUPFAM" id="SSF51735">
    <property type="entry name" value="NAD(P)-binding Rossmann-fold domains"/>
    <property type="match status" value="1"/>
</dbReference>
<dbReference type="PANTHER" id="PTHR48075">
    <property type="entry name" value="3-HYDROXYACYL-COA DEHYDROGENASE FAMILY PROTEIN"/>
    <property type="match status" value="1"/>
</dbReference>
<dbReference type="Proteomes" id="UP000449846">
    <property type="component" value="Unassembled WGS sequence"/>
</dbReference>
<keyword evidence="7 11" id="KW-0520">NAD</keyword>
<dbReference type="PIRSF" id="PIRSF000105">
    <property type="entry name" value="HCDH"/>
    <property type="match status" value="1"/>
</dbReference>
<dbReference type="PANTHER" id="PTHR48075:SF1">
    <property type="entry name" value="LAMBDA-CRYSTALLIN HOMOLOG"/>
    <property type="match status" value="1"/>
</dbReference>
<dbReference type="InterPro" id="IPR008927">
    <property type="entry name" value="6-PGluconate_DH-like_C_sf"/>
</dbReference>
<feature type="domain" description="3-hydroxyacyl-CoA dehydrogenase NAD binding" evidence="13">
    <location>
        <begin position="7"/>
        <end position="195"/>
    </location>
</feature>
<dbReference type="NCBIfam" id="NF006125">
    <property type="entry name" value="PRK08269.1"/>
    <property type="match status" value="1"/>
</dbReference>
<keyword evidence="5" id="KW-0597">Phosphoprotein</keyword>
<dbReference type="Pfam" id="PF02737">
    <property type="entry name" value="3HCDH_N"/>
    <property type="match status" value="1"/>
</dbReference>
<evidence type="ECO:0000259" key="13">
    <source>
        <dbReference type="Pfam" id="PF02737"/>
    </source>
</evidence>
<dbReference type="AlphaFoldDB" id="A0A844HRY6"/>
<feature type="binding site" evidence="11">
    <location>
        <position position="132"/>
    </location>
    <ligand>
        <name>NAD(+)</name>
        <dbReference type="ChEBI" id="CHEBI:57540"/>
    </ligand>
</feature>
<feature type="binding site" evidence="11">
    <location>
        <position position="105"/>
    </location>
    <ligand>
        <name>NAD(+)</name>
        <dbReference type="ChEBI" id="CHEBI:57540"/>
    </ligand>
</feature>
<feature type="binding site" evidence="11">
    <location>
        <position position="156"/>
    </location>
    <ligand>
        <name>NAD(+)</name>
        <dbReference type="ChEBI" id="CHEBI:57540"/>
    </ligand>
</feature>
<accession>A0A844HRY6</accession>
<feature type="binding site" evidence="11">
    <location>
        <begin position="12"/>
        <end position="17"/>
    </location>
    <ligand>
        <name>NAD(+)</name>
        <dbReference type="ChEBI" id="CHEBI:57540"/>
    </ligand>
</feature>
<dbReference type="GO" id="GO:0005737">
    <property type="term" value="C:cytoplasm"/>
    <property type="evidence" value="ECO:0007669"/>
    <property type="project" value="UniProtKB-SubCell"/>
</dbReference>
<dbReference type="Gene3D" id="1.10.1040.10">
    <property type="entry name" value="N-(1-d-carboxylethyl)-l-norvaline Dehydrogenase, domain 2"/>
    <property type="match status" value="1"/>
</dbReference>
<comment type="subunit">
    <text evidence="3">Homodimer.</text>
</comment>
<dbReference type="InterPro" id="IPR013328">
    <property type="entry name" value="6PGD_dom2"/>
</dbReference>
<protein>
    <recommendedName>
        <fullName evidence="9">L-gulonate 3-dehydrogenase</fullName>
        <ecNumber evidence="8">1.1.1.45</ecNumber>
    </recommendedName>
    <alternativeName>
        <fullName evidence="9">L-gulonate 3-dehydrogenase</fullName>
    </alternativeName>
</protein>
<evidence type="ECO:0000259" key="12">
    <source>
        <dbReference type="Pfam" id="PF00725"/>
    </source>
</evidence>
<dbReference type="Gene3D" id="3.40.50.720">
    <property type="entry name" value="NAD(P)-binding Rossmann-like Domain"/>
    <property type="match status" value="1"/>
</dbReference>